<evidence type="ECO:0000313" key="3">
    <source>
        <dbReference type="Proteomes" id="UP001210770"/>
    </source>
</evidence>
<feature type="signal peptide" evidence="1">
    <location>
        <begin position="1"/>
        <end position="22"/>
    </location>
</feature>
<keyword evidence="1" id="KW-0732">Signal</keyword>
<reference evidence="2" key="1">
    <citation type="submission" date="2023-01" db="EMBL/GenBank/DDBJ databases">
        <title>Comparative genomic analysis of cold water coral derived Sulfitobacter faviae: insights into their metabolism and habitat adaptation.</title>
        <authorList>
            <person name="Guo Y."/>
            <person name="Lin S."/>
            <person name="Huang Z."/>
            <person name="Tang K."/>
            <person name="Wang X."/>
        </authorList>
    </citation>
    <scope>NUCLEOTIDE SEQUENCE</scope>
    <source>
        <strain evidence="2">SCSIO W_1865</strain>
    </source>
</reference>
<sequence length="119" mass="12780">MKITFALAVTAMLAAVGLPAAAEYARIQNKSDFIAAVNGKRLTRPLVDLRVTSGGAISGRGAVWEVTGKWSWKDGYFCRTLVWGGKDLGYNCQLVARDGAKLRFTSDRGAGESAVLTLR</sequence>
<protein>
    <submittedName>
        <fullName evidence="2">Dihydrodipicolinate reductase</fullName>
    </submittedName>
</protein>
<proteinExistence type="predicted"/>
<dbReference type="EMBL" id="CP116423">
    <property type="protein sequence ID" value="WCE70632.1"/>
    <property type="molecule type" value="Genomic_DNA"/>
</dbReference>
<dbReference type="Proteomes" id="UP001210770">
    <property type="component" value="Chromosome"/>
</dbReference>
<dbReference type="AlphaFoldDB" id="A0AAX3LQF4"/>
<evidence type="ECO:0000256" key="1">
    <source>
        <dbReference type="SAM" id="SignalP"/>
    </source>
</evidence>
<name>A0AAX3LQF4_9RHOB</name>
<gene>
    <name evidence="2" type="ORF">PL336_01930</name>
</gene>
<accession>A0AAX3LQF4</accession>
<evidence type="ECO:0000313" key="2">
    <source>
        <dbReference type="EMBL" id="WCE70632.1"/>
    </source>
</evidence>
<dbReference type="RefSeq" id="WP_271688862.1">
    <property type="nucleotide sequence ID" value="NZ_CP116423.1"/>
</dbReference>
<organism evidence="2 3">
    <name type="scientific">Sulfitobacter faviae</name>
    <dbReference type="NCBI Taxonomy" id="1775881"/>
    <lineage>
        <taxon>Bacteria</taxon>
        <taxon>Pseudomonadati</taxon>
        <taxon>Pseudomonadota</taxon>
        <taxon>Alphaproteobacteria</taxon>
        <taxon>Rhodobacterales</taxon>
        <taxon>Roseobacteraceae</taxon>
        <taxon>Sulfitobacter</taxon>
    </lineage>
</organism>
<feature type="chain" id="PRO_5043410525" evidence="1">
    <location>
        <begin position="23"/>
        <end position="119"/>
    </location>
</feature>